<accession>A0A0G3GMG0</accession>
<dbReference type="EMBL" id="CP011541">
    <property type="protein sequence ID" value="AKK02421.1"/>
    <property type="molecule type" value="Genomic_DNA"/>
</dbReference>
<dbReference type="STRING" id="1050174.CEPID_02705"/>
<proteinExistence type="predicted"/>
<keyword evidence="3" id="KW-1185">Reference proteome</keyword>
<gene>
    <name evidence="2" type="ORF">CEPID_02705</name>
</gene>
<evidence type="ECO:0000313" key="3">
    <source>
        <dbReference type="Proteomes" id="UP000035368"/>
    </source>
</evidence>
<dbReference type="RefSeq" id="WP_047239636.1">
    <property type="nucleotide sequence ID" value="NZ_CP011541.1"/>
</dbReference>
<keyword evidence="1" id="KW-1133">Transmembrane helix</keyword>
<evidence type="ECO:0000256" key="1">
    <source>
        <dbReference type="SAM" id="Phobius"/>
    </source>
</evidence>
<keyword evidence="1" id="KW-0472">Membrane</keyword>
<organism evidence="2 3">
    <name type="scientific">Corynebacterium epidermidicanis</name>
    <dbReference type="NCBI Taxonomy" id="1050174"/>
    <lineage>
        <taxon>Bacteria</taxon>
        <taxon>Bacillati</taxon>
        <taxon>Actinomycetota</taxon>
        <taxon>Actinomycetes</taxon>
        <taxon>Mycobacteriales</taxon>
        <taxon>Corynebacteriaceae</taxon>
        <taxon>Corynebacterium</taxon>
    </lineage>
</organism>
<feature type="transmembrane region" description="Helical" evidence="1">
    <location>
        <begin position="22"/>
        <end position="42"/>
    </location>
</feature>
<name>A0A0G3GMG0_9CORY</name>
<protein>
    <submittedName>
        <fullName evidence="2">Uncharacterized protein</fullName>
    </submittedName>
</protein>
<evidence type="ECO:0000313" key="2">
    <source>
        <dbReference type="EMBL" id="AKK02421.1"/>
    </source>
</evidence>
<dbReference type="Proteomes" id="UP000035368">
    <property type="component" value="Chromosome"/>
</dbReference>
<keyword evidence="1" id="KW-0812">Transmembrane</keyword>
<dbReference type="AlphaFoldDB" id="A0A0G3GMG0"/>
<dbReference type="PATRIC" id="fig|1050174.4.peg.548"/>
<sequence>MLENVSAVEDILLNFSRLLLEIGATLVLAGIIAMAIILLLTWRPKTTKMAMVEAYRAEMMVRAELMHTGVDKRHAQV</sequence>
<dbReference type="KEGG" id="cei:CEPID_02705"/>
<reference evidence="2 3" key="1">
    <citation type="submission" date="2015-05" db="EMBL/GenBank/DDBJ databases">
        <title>Complete genome sequence of Corynebacterium epidermidicanis DSM 45586, isolated from the skin of a dog suffering from pruritus.</title>
        <authorList>
            <person name="Ruckert C."/>
            <person name="Albersmeier A."/>
            <person name="Winkler A."/>
            <person name="Tauch A."/>
        </authorList>
    </citation>
    <scope>NUCLEOTIDE SEQUENCE [LARGE SCALE GENOMIC DNA]</scope>
    <source>
        <strain evidence="2 3">DSM 45586</strain>
    </source>
</reference>